<dbReference type="RefSeq" id="WP_147464733.1">
    <property type="nucleotide sequence ID" value="NZ_RBOW01001017.1"/>
</dbReference>
<protein>
    <recommendedName>
        <fullName evidence="1">MvaT DNA-binding domain-containing protein</fullName>
    </recommendedName>
</protein>
<accession>A0A3M3K254</accession>
<comment type="caution">
    <text evidence="2">The sequence shown here is derived from an EMBL/GenBank/DDBJ whole genome shotgun (WGS) entry which is preliminary data.</text>
</comment>
<evidence type="ECO:0000313" key="2">
    <source>
        <dbReference type="EMBL" id="RMN17150.1"/>
    </source>
</evidence>
<dbReference type="Proteomes" id="UP000281372">
    <property type="component" value="Unassembled WGS sequence"/>
</dbReference>
<dbReference type="AlphaFoldDB" id="A0A3M3K254"/>
<evidence type="ECO:0000313" key="3">
    <source>
        <dbReference type="Proteomes" id="UP000281372"/>
    </source>
</evidence>
<name>A0A3M3K254_PSECA</name>
<proteinExistence type="predicted"/>
<dbReference type="NCBIfam" id="NF041859">
    <property type="entry name" value="silencer_MvaTU"/>
    <property type="match status" value="1"/>
</dbReference>
<gene>
    <name evidence="2" type="ORF">ALQ64_03124</name>
</gene>
<dbReference type="Pfam" id="PF22055">
    <property type="entry name" value="MvaT_DBD"/>
    <property type="match status" value="1"/>
</dbReference>
<evidence type="ECO:0000259" key="1">
    <source>
        <dbReference type="Pfam" id="PF22055"/>
    </source>
</evidence>
<sequence>MKLIKIYREKLKERELLNLEIAQIEQLPEFPANLEFANKLDALLREYGMSLQEAVSILDPSAQSRLTIAQQHAKASKNVVYTNPHTGESASYRGRPNQILDAWKKQYGPSVVKSWADRK</sequence>
<organism evidence="2 3">
    <name type="scientific">Pseudomonas cannabina</name>
    <dbReference type="NCBI Taxonomy" id="86840"/>
    <lineage>
        <taxon>Bacteria</taxon>
        <taxon>Pseudomonadati</taxon>
        <taxon>Pseudomonadota</taxon>
        <taxon>Gammaproteobacteria</taxon>
        <taxon>Pseudomonadales</taxon>
        <taxon>Pseudomonadaceae</taxon>
        <taxon>Pseudomonas</taxon>
    </lineage>
</organism>
<feature type="domain" description="MvaT DNA-binding" evidence="1">
    <location>
        <begin position="80"/>
        <end position="115"/>
    </location>
</feature>
<reference evidence="2 3" key="1">
    <citation type="submission" date="2018-08" db="EMBL/GenBank/DDBJ databases">
        <title>Recombination of ecologically and evolutionarily significant loci maintains genetic cohesion in the Pseudomonas syringae species complex.</title>
        <authorList>
            <person name="Dillon M."/>
            <person name="Thakur S."/>
            <person name="Almeida R.N.D."/>
            <person name="Weir B.S."/>
            <person name="Guttman D.S."/>
        </authorList>
    </citation>
    <scope>NUCLEOTIDE SEQUENCE [LARGE SCALE GENOMIC DNA]</scope>
    <source>
        <strain evidence="2 3">ICMP 2821</strain>
    </source>
</reference>
<dbReference type="InterPro" id="IPR035616">
    <property type="entry name" value="MvaT_DBD"/>
</dbReference>
<dbReference type="EMBL" id="RBOW01001017">
    <property type="protein sequence ID" value="RMN17150.1"/>
    <property type="molecule type" value="Genomic_DNA"/>
</dbReference>